<dbReference type="RefSeq" id="WP_377065345.1">
    <property type="nucleotide sequence ID" value="NZ_JBHSJJ010000007.1"/>
</dbReference>
<evidence type="ECO:0000256" key="1">
    <source>
        <dbReference type="ARBA" id="ARBA00022475"/>
    </source>
</evidence>
<evidence type="ECO:0000256" key="5">
    <source>
        <dbReference type="ARBA" id="ARBA00022884"/>
    </source>
</evidence>
<dbReference type="InterPro" id="IPR004087">
    <property type="entry name" value="KH_dom"/>
</dbReference>
<organism evidence="10 11">
    <name type="scientific">Negadavirga shengliensis</name>
    <dbReference type="NCBI Taxonomy" id="1389218"/>
    <lineage>
        <taxon>Bacteria</taxon>
        <taxon>Pseudomonadati</taxon>
        <taxon>Bacteroidota</taxon>
        <taxon>Cytophagia</taxon>
        <taxon>Cytophagales</taxon>
        <taxon>Cyclobacteriaceae</taxon>
        <taxon>Negadavirga</taxon>
    </lineage>
</organism>
<dbReference type="HAMAP" id="MF_00335">
    <property type="entry name" value="RNase_Y"/>
    <property type="match status" value="1"/>
</dbReference>
<comment type="subcellular location">
    <subcellularLocation>
        <location evidence="6">Cell membrane</location>
        <topology evidence="6">Single-pass membrane protein</topology>
    </subcellularLocation>
</comment>
<accession>A0ABV9T2Q8</accession>
<reference evidence="11" key="1">
    <citation type="journal article" date="2019" name="Int. J. Syst. Evol. Microbiol.">
        <title>The Global Catalogue of Microorganisms (GCM) 10K type strain sequencing project: providing services to taxonomists for standard genome sequencing and annotation.</title>
        <authorList>
            <consortium name="The Broad Institute Genomics Platform"/>
            <consortium name="The Broad Institute Genome Sequencing Center for Infectious Disease"/>
            <person name="Wu L."/>
            <person name="Ma J."/>
        </authorList>
    </citation>
    <scope>NUCLEOTIDE SEQUENCE [LARGE SCALE GENOMIC DNA]</scope>
    <source>
        <strain evidence="11">CGMCC 4.7466</strain>
    </source>
</reference>
<dbReference type="PROSITE" id="PS50084">
    <property type="entry name" value="KH_TYPE_1"/>
    <property type="match status" value="1"/>
</dbReference>
<evidence type="ECO:0000256" key="6">
    <source>
        <dbReference type="HAMAP-Rule" id="MF_00335"/>
    </source>
</evidence>
<evidence type="ECO:0000256" key="4">
    <source>
        <dbReference type="ARBA" id="ARBA00022801"/>
    </source>
</evidence>
<comment type="similarity">
    <text evidence="6">Belongs to the RNase Y family.</text>
</comment>
<dbReference type="InterPro" id="IPR017705">
    <property type="entry name" value="Ribonuclease_Y"/>
</dbReference>
<dbReference type="PANTHER" id="PTHR12826">
    <property type="entry name" value="RIBONUCLEASE Y"/>
    <property type="match status" value="1"/>
</dbReference>
<feature type="transmembrane region" description="Helical" evidence="6">
    <location>
        <begin position="6"/>
        <end position="26"/>
    </location>
</feature>
<dbReference type="CDD" id="cd22431">
    <property type="entry name" value="KH-I_RNaseY"/>
    <property type="match status" value="1"/>
</dbReference>
<keyword evidence="8" id="KW-0175">Coiled coil</keyword>
<dbReference type="InterPro" id="IPR006675">
    <property type="entry name" value="HDIG_dom"/>
</dbReference>
<dbReference type="SUPFAM" id="SSF54791">
    <property type="entry name" value="Eukaryotic type KH-domain (KH-domain type I)"/>
    <property type="match status" value="1"/>
</dbReference>
<evidence type="ECO:0000256" key="2">
    <source>
        <dbReference type="ARBA" id="ARBA00022722"/>
    </source>
</evidence>
<keyword evidence="1 6" id="KW-1003">Cell membrane</keyword>
<keyword evidence="6" id="KW-0472">Membrane</keyword>
<evidence type="ECO:0000256" key="3">
    <source>
        <dbReference type="ARBA" id="ARBA00022759"/>
    </source>
</evidence>
<dbReference type="InterPro" id="IPR036612">
    <property type="entry name" value="KH_dom_type_1_sf"/>
</dbReference>
<keyword evidence="6" id="KW-0812">Transmembrane</keyword>
<dbReference type="InterPro" id="IPR006674">
    <property type="entry name" value="HD_domain"/>
</dbReference>
<keyword evidence="11" id="KW-1185">Reference proteome</keyword>
<dbReference type="Gene3D" id="1.10.3210.10">
    <property type="entry name" value="Hypothetical protein af1432"/>
    <property type="match status" value="1"/>
</dbReference>
<dbReference type="PANTHER" id="PTHR12826:SF15">
    <property type="entry name" value="RIBONUCLEASE Y"/>
    <property type="match status" value="1"/>
</dbReference>
<dbReference type="Proteomes" id="UP001595818">
    <property type="component" value="Unassembled WGS sequence"/>
</dbReference>
<feature type="coiled-coil region" evidence="8">
    <location>
        <begin position="89"/>
        <end position="123"/>
    </location>
</feature>
<keyword evidence="6" id="KW-1133">Transmembrane helix</keyword>
<dbReference type="EC" id="3.1.-.-" evidence="6 7"/>
<dbReference type="Pfam" id="PF01966">
    <property type="entry name" value="HD"/>
    <property type="match status" value="1"/>
</dbReference>
<dbReference type="InterPro" id="IPR022711">
    <property type="entry name" value="RNase_Y_N"/>
</dbReference>
<feature type="domain" description="HD" evidence="9">
    <location>
        <begin position="337"/>
        <end position="430"/>
    </location>
</feature>
<evidence type="ECO:0000259" key="9">
    <source>
        <dbReference type="PROSITE" id="PS51831"/>
    </source>
</evidence>
<sequence length="521" mass="58410">MGISLYIILAGAVGIVLGAILAGLFIKNNSKKIETEAKEKAKSIVREAEITAEGIKKDKILEAKEKYLRLKSDFEEEVGKKKNILITNENKLKQREQLLSKEMEQLKRKEAELDSKKENLSAQLHVVQVKKEELDKVTQQRITDLEKVALLTREEAREQLIEMLKDEATTRASSHIKDILDQAKLSATKQAKKIVLDTIQRTATEHAIENCVSVFNIESDDVKGKIIGREGRNIRALEAATGVEIVVDDTPEAIIISGFDPIRREVARLALHRLVQDGRIHPARIEEVVAKTEKNIDEEIIEIGERTCIDLGIHGLHPELIKMVGRLRFRSSYGQNLLQHSREVAKLCATMAAEMGFNAKLAKRAGLLHDIGKVYPEEAELPHAILGMELAKKYKEHPEVINAIGAHHDEIEMTSMLSPIVQACDAISGSRPGARREIMDSYIKRLKDLEDLALSFDGVNKCFAMQAGRELRVLVDADNVDDTTAGKLSFDISQKIEKEMQYPGQIKITVIREMRAVNYAK</sequence>
<dbReference type="NCBIfam" id="TIGR03319">
    <property type="entry name" value="RNase_Y"/>
    <property type="match status" value="1"/>
</dbReference>
<proteinExistence type="inferred from homology"/>
<keyword evidence="4 6" id="KW-0378">Hydrolase</keyword>
<dbReference type="SUPFAM" id="SSF109604">
    <property type="entry name" value="HD-domain/PDEase-like"/>
    <property type="match status" value="1"/>
</dbReference>
<comment type="function">
    <text evidence="6">Endoribonuclease that initiates mRNA decay.</text>
</comment>
<comment type="caution">
    <text evidence="10">The sequence shown here is derived from an EMBL/GenBank/DDBJ whole genome shotgun (WGS) entry which is preliminary data.</text>
</comment>
<dbReference type="InterPro" id="IPR004088">
    <property type="entry name" value="KH_dom_type_1"/>
</dbReference>
<dbReference type="CDD" id="cd00077">
    <property type="entry name" value="HDc"/>
    <property type="match status" value="1"/>
</dbReference>
<gene>
    <name evidence="6 10" type="primary">rny</name>
    <name evidence="10" type="ORF">ACFPFU_13785</name>
</gene>
<keyword evidence="2 6" id="KW-0540">Nuclease</keyword>
<dbReference type="Gene3D" id="3.30.1370.10">
    <property type="entry name" value="K Homology domain, type 1"/>
    <property type="match status" value="1"/>
</dbReference>
<dbReference type="EMBL" id="JBHSJJ010000007">
    <property type="protein sequence ID" value="MFC4872762.1"/>
    <property type="molecule type" value="Genomic_DNA"/>
</dbReference>
<dbReference type="Pfam" id="PF12072">
    <property type="entry name" value="RNase_Y_N"/>
    <property type="match status" value="1"/>
</dbReference>
<evidence type="ECO:0000313" key="10">
    <source>
        <dbReference type="EMBL" id="MFC4872762.1"/>
    </source>
</evidence>
<evidence type="ECO:0000256" key="8">
    <source>
        <dbReference type="SAM" id="Coils"/>
    </source>
</evidence>
<keyword evidence="5 6" id="KW-0694">RNA-binding</keyword>
<evidence type="ECO:0000313" key="11">
    <source>
        <dbReference type="Proteomes" id="UP001595818"/>
    </source>
</evidence>
<dbReference type="InterPro" id="IPR003607">
    <property type="entry name" value="HD/PDEase_dom"/>
</dbReference>
<dbReference type="NCBIfam" id="TIGR00277">
    <property type="entry name" value="HDIG"/>
    <property type="match status" value="1"/>
</dbReference>
<dbReference type="Pfam" id="PF00013">
    <property type="entry name" value="KH_1"/>
    <property type="match status" value="1"/>
</dbReference>
<dbReference type="SMART" id="SM00322">
    <property type="entry name" value="KH"/>
    <property type="match status" value="1"/>
</dbReference>
<evidence type="ECO:0000256" key="7">
    <source>
        <dbReference type="NCBIfam" id="TIGR03319"/>
    </source>
</evidence>
<dbReference type="PROSITE" id="PS51831">
    <property type="entry name" value="HD"/>
    <property type="match status" value="1"/>
</dbReference>
<protein>
    <recommendedName>
        <fullName evidence="6 7">Ribonuclease Y</fullName>
        <shortName evidence="6">RNase Y</shortName>
        <ecNumber evidence="6 7">3.1.-.-</ecNumber>
    </recommendedName>
</protein>
<dbReference type="SMART" id="SM00471">
    <property type="entry name" value="HDc"/>
    <property type="match status" value="1"/>
</dbReference>
<keyword evidence="3 6" id="KW-0255">Endonuclease</keyword>
<name>A0ABV9T2Q8_9BACT</name>